<sequence>MDTLDKVTTPQTPPLTGRYNDDDFDIDAPGNLQAQVAGKADEVVQDVKDAVRKINWWQVAGYVAAGAAVVGAVAAYANYRHEQRKPASRLERLRDQLGLSDVDFRHLRSTYNKVDFDRLNETRRHLGSAAKKATHTGALKVAEWTR</sequence>
<feature type="region of interest" description="Disordered" evidence="1">
    <location>
        <begin position="1"/>
        <end position="22"/>
    </location>
</feature>
<dbReference type="AlphaFoldDB" id="F4QRR2"/>
<keyword evidence="4" id="KW-1185">Reference proteome</keyword>
<evidence type="ECO:0000313" key="4">
    <source>
        <dbReference type="Proteomes" id="UP000006512"/>
    </source>
</evidence>
<gene>
    <name evidence="3" type="ORF">ABI_38460</name>
</gene>
<protein>
    <submittedName>
        <fullName evidence="3">Uncharacterized protein</fullName>
    </submittedName>
</protein>
<feature type="transmembrane region" description="Helical" evidence="2">
    <location>
        <begin position="59"/>
        <end position="79"/>
    </location>
</feature>
<evidence type="ECO:0000256" key="2">
    <source>
        <dbReference type="SAM" id="Phobius"/>
    </source>
</evidence>
<reference evidence="4" key="1">
    <citation type="submission" date="2011-03" db="EMBL/GenBank/DDBJ databases">
        <title>Draft genome sequence of Brevundimonas diminuta.</title>
        <authorList>
            <person name="Brown P.J.B."/>
            <person name="Buechlein A."/>
            <person name="Hemmerich C."/>
            <person name="Brun Y.V."/>
        </authorList>
    </citation>
    <scope>NUCLEOTIDE SEQUENCE [LARGE SCALE GENOMIC DNA]</scope>
    <source>
        <strain evidence="4">C19</strain>
    </source>
</reference>
<name>F4QRR2_9CAUL</name>
<dbReference type="Proteomes" id="UP000006512">
    <property type="component" value="Unassembled WGS sequence"/>
</dbReference>
<organism evidence="3 4">
    <name type="scientific">Asticcacaulis biprosthecium C19</name>
    <dbReference type="NCBI Taxonomy" id="715226"/>
    <lineage>
        <taxon>Bacteria</taxon>
        <taxon>Pseudomonadati</taxon>
        <taxon>Pseudomonadota</taxon>
        <taxon>Alphaproteobacteria</taxon>
        <taxon>Caulobacterales</taxon>
        <taxon>Caulobacteraceae</taxon>
        <taxon>Asticcacaulis</taxon>
    </lineage>
</organism>
<dbReference type="OrthoDB" id="7173493at2"/>
<accession>F4QRR2</accession>
<proteinExistence type="predicted"/>
<keyword evidence="2" id="KW-0812">Transmembrane</keyword>
<dbReference type="HOGENOM" id="CLU_1773577_0_0_5"/>
<evidence type="ECO:0000256" key="1">
    <source>
        <dbReference type="SAM" id="MobiDB-lite"/>
    </source>
</evidence>
<keyword evidence="2" id="KW-0472">Membrane</keyword>
<feature type="compositionally biased region" description="Polar residues" evidence="1">
    <location>
        <begin position="1"/>
        <end position="10"/>
    </location>
</feature>
<dbReference type="RefSeq" id="WP_006274627.1">
    <property type="nucleotide sequence ID" value="NZ_GL883080.1"/>
</dbReference>
<keyword evidence="2" id="KW-1133">Transmembrane helix</keyword>
<evidence type="ECO:0000313" key="3">
    <source>
        <dbReference type="EMBL" id="EGF89432.1"/>
    </source>
</evidence>
<dbReference type="EMBL" id="GL883080">
    <property type="protein sequence ID" value="EGF89432.1"/>
    <property type="molecule type" value="Genomic_DNA"/>
</dbReference>